<gene>
    <name evidence="1" type="ORF">Sru01_49380</name>
</gene>
<dbReference type="AlphaFoldDB" id="A0A919R5A9"/>
<keyword evidence="2" id="KW-1185">Reference proteome</keyword>
<sequence length="61" mass="6256">MVTREMVDVAVRPGRCLDHACTPSSPTGDPAAAAPARVEAVTRRLGHGAVPDACGADLDLM</sequence>
<organism evidence="1 2">
    <name type="scientific">Sphaerisporangium rufum</name>
    <dbReference type="NCBI Taxonomy" id="1381558"/>
    <lineage>
        <taxon>Bacteria</taxon>
        <taxon>Bacillati</taxon>
        <taxon>Actinomycetota</taxon>
        <taxon>Actinomycetes</taxon>
        <taxon>Streptosporangiales</taxon>
        <taxon>Streptosporangiaceae</taxon>
        <taxon>Sphaerisporangium</taxon>
    </lineage>
</organism>
<reference evidence="1" key="1">
    <citation type="submission" date="2021-01" db="EMBL/GenBank/DDBJ databases">
        <title>Whole genome shotgun sequence of Sphaerisporangium rufum NBRC 109079.</title>
        <authorList>
            <person name="Komaki H."/>
            <person name="Tamura T."/>
        </authorList>
    </citation>
    <scope>NUCLEOTIDE SEQUENCE</scope>
    <source>
        <strain evidence="1">NBRC 109079</strain>
    </source>
</reference>
<protein>
    <submittedName>
        <fullName evidence="1">Uncharacterized protein</fullName>
    </submittedName>
</protein>
<evidence type="ECO:0000313" key="1">
    <source>
        <dbReference type="EMBL" id="GII79956.1"/>
    </source>
</evidence>
<name>A0A919R5A9_9ACTN</name>
<proteinExistence type="predicted"/>
<comment type="caution">
    <text evidence="1">The sequence shown here is derived from an EMBL/GenBank/DDBJ whole genome shotgun (WGS) entry which is preliminary data.</text>
</comment>
<dbReference type="EMBL" id="BOOU01000067">
    <property type="protein sequence ID" value="GII79956.1"/>
    <property type="molecule type" value="Genomic_DNA"/>
</dbReference>
<accession>A0A919R5A9</accession>
<evidence type="ECO:0000313" key="2">
    <source>
        <dbReference type="Proteomes" id="UP000655287"/>
    </source>
</evidence>
<dbReference type="Proteomes" id="UP000655287">
    <property type="component" value="Unassembled WGS sequence"/>
</dbReference>